<dbReference type="Proteomes" id="UP000202998">
    <property type="component" value="Segment"/>
</dbReference>
<dbReference type="OrthoDB" id="16740at10239"/>
<evidence type="ECO:0000313" key="4">
    <source>
        <dbReference type="Proteomes" id="UP000202998"/>
    </source>
</evidence>
<dbReference type="InterPro" id="IPR009201">
    <property type="entry name" value="Virion_core"/>
</dbReference>
<sequence>MEAINVFLETASGRVRILYAEDDECKCPAQCRATARRAAVSVLKELDKFIVVDESTFTLAIRDEDIFYYLCDKGRISLADNEFYLFHHGLLFADNAVEDAVTGVGFVITDTTHVRVVPRDGISVTVYSNNSRAYEGML</sequence>
<organism evidence="3 4">
    <name type="scientific">Seal parapoxvirus</name>
    <dbReference type="NCBI Taxonomy" id="187984"/>
    <lineage>
        <taxon>Viruses</taxon>
        <taxon>Varidnaviria</taxon>
        <taxon>Bamfordvirae</taxon>
        <taxon>Nucleocytoviricota</taxon>
        <taxon>Pokkesviricetes</taxon>
        <taxon>Chitovirales</taxon>
        <taxon>Poxviridae</taxon>
        <taxon>Chordopoxvirinae</taxon>
        <taxon>Parapoxvirus</taxon>
        <taxon>Parapoxvirus sealpox</taxon>
        <taxon>Grey sealpox virus</taxon>
    </lineage>
</organism>
<dbReference type="EMBL" id="KY382358">
    <property type="protein sequence ID" value="ASC55609.1"/>
    <property type="molecule type" value="Genomic_DNA"/>
</dbReference>
<dbReference type="Pfam" id="PF06138">
    <property type="entry name" value="Chordopox_E11"/>
    <property type="match status" value="1"/>
</dbReference>
<gene>
    <name evidence="3" type="ORF">SePPVgORF020</name>
</gene>
<comment type="subcellular location">
    <subcellularLocation>
        <location evidence="1">Virion</location>
    </subcellularLocation>
</comment>
<reference evidence="3 4" key="1">
    <citation type="journal article" date="2017" name="Sci. Rep.">
        <title>Recovery of the first full-length genome sequence of a parapoxvirus directly from a clinical sample.</title>
        <authorList>
            <person name="Gunther T."/>
            <person name="Haas L."/>
            <person name="Alawi M."/>
            <person name="Wohlsein P."/>
            <person name="Marks J."/>
            <person name="Grundhoff A."/>
            <person name="Becher P."/>
            <person name="Fischer N."/>
        </authorList>
    </citation>
    <scope>NUCLEOTIDE SEQUENCE [LARGE SCALE GENOMIC DNA]</scope>
    <source>
        <strain evidence="3">AFK76s1</strain>
    </source>
</reference>
<keyword evidence="4" id="KW-1185">Reference proteome</keyword>
<keyword evidence="2" id="KW-0946">Virion</keyword>
<evidence type="ECO:0000256" key="1">
    <source>
        <dbReference type="ARBA" id="ARBA00004328"/>
    </source>
</evidence>
<evidence type="ECO:0000256" key="2">
    <source>
        <dbReference type="ARBA" id="ARBA00022844"/>
    </source>
</evidence>
<name>A0A1Z3GCW8_9POXV</name>
<evidence type="ECO:0000313" key="3">
    <source>
        <dbReference type="EMBL" id="ASC55609.1"/>
    </source>
</evidence>
<dbReference type="GO" id="GO:0044423">
    <property type="term" value="C:virion component"/>
    <property type="evidence" value="ECO:0007669"/>
    <property type="project" value="UniProtKB-KW"/>
</dbReference>
<proteinExistence type="predicted"/>
<accession>A0A1Z3GCW8</accession>
<protein>
    <submittedName>
        <fullName evidence="3">Putative virion core protein-like protein</fullName>
    </submittedName>
</protein>